<organism evidence="1 2">
    <name type="scientific">Roseibium alexandrii</name>
    <dbReference type="NCBI Taxonomy" id="388408"/>
    <lineage>
        <taxon>Bacteria</taxon>
        <taxon>Pseudomonadati</taxon>
        <taxon>Pseudomonadota</taxon>
        <taxon>Alphaproteobacteria</taxon>
        <taxon>Hyphomicrobiales</taxon>
        <taxon>Stappiaceae</taxon>
        <taxon>Roseibium</taxon>
    </lineage>
</organism>
<name>A0A0M6ZXA4_9HYPH</name>
<dbReference type="EMBL" id="CXWD01000004">
    <property type="protein sequence ID" value="CTQ66792.1"/>
    <property type="molecule type" value="Genomic_DNA"/>
</dbReference>
<gene>
    <name evidence="1" type="ORF">LAX5112_01094</name>
</gene>
<reference evidence="2" key="1">
    <citation type="submission" date="2015-07" db="EMBL/GenBank/DDBJ databases">
        <authorList>
            <person name="Rodrigo-Torres Lidia"/>
            <person name="Arahal R.David."/>
        </authorList>
    </citation>
    <scope>NUCLEOTIDE SEQUENCE [LARGE SCALE GENOMIC DNA]</scope>
    <source>
        <strain evidence="2">CECT 5112</strain>
    </source>
</reference>
<dbReference type="RefSeq" id="WP_144432049.1">
    <property type="nucleotide sequence ID" value="NZ_CXWD01000004.1"/>
</dbReference>
<dbReference type="AlphaFoldDB" id="A0A0M6ZXA4"/>
<evidence type="ECO:0000313" key="1">
    <source>
        <dbReference type="EMBL" id="CTQ66792.1"/>
    </source>
</evidence>
<proteinExistence type="predicted"/>
<protein>
    <submittedName>
        <fullName evidence="1">Uncharacterized protein</fullName>
    </submittedName>
</protein>
<dbReference type="Proteomes" id="UP000053235">
    <property type="component" value="Unassembled WGS sequence"/>
</dbReference>
<evidence type="ECO:0000313" key="2">
    <source>
        <dbReference type="Proteomes" id="UP000053235"/>
    </source>
</evidence>
<sequence length="181" mass="19203">MTVFSSFEVLAETLVPSGILPPTAKNPFLVQGYFVQISLSPSANVSAVNFNLIFEETTDFTQGAGQSSLQAQFIDANGNVNIYSQFFASTGRGFLNQKIGRGQTLIYGVQVIPSLDEKAVPIPQGGTGWRGTVQIVSSATGALIATPTQRLVYYDGTNPLSDSVLDAVVYALPTFNGGTQI</sequence>
<dbReference type="STRING" id="388408.LAX5112_01094"/>
<keyword evidence="2" id="KW-1185">Reference proteome</keyword>
<accession>A0A0M6ZXA4</accession>